<dbReference type="AlphaFoldDB" id="A0A7K1TL75"/>
<dbReference type="Proteomes" id="UP000441336">
    <property type="component" value="Unassembled WGS sequence"/>
</dbReference>
<feature type="region of interest" description="Disordered" evidence="1">
    <location>
        <begin position="305"/>
        <end position="329"/>
    </location>
</feature>
<keyword evidence="3" id="KW-1185">Reference proteome</keyword>
<proteinExistence type="predicted"/>
<evidence type="ECO:0000256" key="1">
    <source>
        <dbReference type="SAM" id="MobiDB-lite"/>
    </source>
</evidence>
<comment type="caution">
    <text evidence="2">The sequence shown here is derived from an EMBL/GenBank/DDBJ whole genome shotgun (WGS) entry which is preliminary data.</text>
</comment>
<organism evidence="2 3">
    <name type="scientific">Hymenobacter ginkgonis</name>
    <dbReference type="NCBI Taxonomy" id="2682976"/>
    <lineage>
        <taxon>Bacteria</taxon>
        <taxon>Pseudomonadati</taxon>
        <taxon>Bacteroidota</taxon>
        <taxon>Cytophagia</taxon>
        <taxon>Cytophagales</taxon>
        <taxon>Hymenobacteraceae</taxon>
        <taxon>Hymenobacter</taxon>
    </lineage>
</organism>
<name>A0A7K1TL75_9BACT</name>
<evidence type="ECO:0000313" key="3">
    <source>
        <dbReference type="Proteomes" id="UP000441336"/>
    </source>
</evidence>
<evidence type="ECO:0000313" key="2">
    <source>
        <dbReference type="EMBL" id="MVN79106.1"/>
    </source>
</evidence>
<sequence>MANIDTIYLDSNICRYPHEVRQYGPYRGLAIDLIMWVAKETFIPGFRQNLALLLDTPSVTFHASDFYTLFGHSRSSLLQPLTKGGQAIFALQPKLKADYGRTMLDAVLFSMSAHNMLYDSKEYRVAGPRRETRYNLSSVRLFKGLTITRRDRSFVRYTMSVNPDFVQNNHFLSQLITLPDYTSLRTAGTEQEPSGTSWTVGRFLYLRMRYAWGLWCTKENKSKLKFIENFDELKEIAGFEKTPAKKAASLLRKFLARVCALDSIPFTAEVLKTESNVRRQVDGSFDDNYQVVLIKKPEVAKAEAEEQKRQELQQTQLNFQKKLPKSMRA</sequence>
<accession>A0A7K1TL75</accession>
<dbReference type="EMBL" id="WQKZ01000009">
    <property type="protein sequence ID" value="MVN79106.1"/>
    <property type="molecule type" value="Genomic_DNA"/>
</dbReference>
<dbReference type="RefSeq" id="WP_157569825.1">
    <property type="nucleotide sequence ID" value="NZ_WQKZ01000009.1"/>
</dbReference>
<protein>
    <recommendedName>
        <fullName evidence="4">RepB family plasmid replication initiator protein</fullName>
    </recommendedName>
</protein>
<gene>
    <name evidence="2" type="ORF">GO988_22470</name>
</gene>
<reference evidence="2 3" key="1">
    <citation type="submission" date="2019-12" db="EMBL/GenBank/DDBJ databases">
        <title>Hymenobacter sp. HMF4947 Genome sequencing and assembly.</title>
        <authorList>
            <person name="Kang H."/>
            <person name="Cha I."/>
            <person name="Kim H."/>
            <person name="Joh K."/>
        </authorList>
    </citation>
    <scope>NUCLEOTIDE SEQUENCE [LARGE SCALE GENOMIC DNA]</scope>
    <source>
        <strain evidence="2 3">HMF4947</strain>
    </source>
</reference>
<evidence type="ECO:0008006" key="4">
    <source>
        <dbReference type="Google" id="ProtNLM"/>
    </source>
</evidence>